<keyword evidence="2" id="KW-1185">Reference proteome</keyword>
<protein>
    <submittedName>
        <fullName evidence="1">Uncharacterized protein</fullName>
    </submittedName>
</protein>
<evidence type="ECO:0000313" key="1">
    <source>
        <dbReference type="EMBL" id="KAH7959841.1"/>
    </source>
</evidence>
<organism evidence="1 2">
    <name type="scientific">Dermacentor silvarum</name>
    <name type="common">Tick</name>
    <dbReference type="NCBI Taxonomy" id="543639"/>
    <lineage>
        <taxon>Eukaryota</taxon>
        <taxon>Metazoa</taxon>
        <taxon>Ecdysozoa</taxon>
        <taxon>Arthropoda</taxon>
        <taxon>Chelicerata</taxon>
        <taxon>Arachnida</taxon>
        <taxon>Acari</taxon>
        <taxon>Parasitiformes</taxon>
        <taxon>Ixodida</taxon>
        <taxon>Ixodoidea</taxon>
        <taxon>Ixodidae</taxon>
        <taxon>Rhipicephalinae</taxon>
        <taxon>Dermacentor</taxon>
    </lineage>
</organism>
<proteinExistence type="predicted"/>
<accession>A0ACB8D665</accession>
<reference evidence="1" key="1">
    <citation type="submission" date="2020-05" db="EMBL/GenBank/DDBJ databases">
        <title>Large-scale comparative analyses of tick genomes elucidate their genetic diversity and vector capacities.</title>
        <authorList>
            <person name="Jia N."/>
            <person name="Wang J."/>
            <person name="Shi W."/>
            <person name="Du L."/>
            <person name="Sun Y."/>
            <person name="Zhan W."/>
            <person name="Jiang J."/>
            <person name="Wang Q."/>
            <person name="Zhang B."/>
            <person name="Ji P."/>
            <person name="Sakyi L.B."/>
            <person name="Cui X."/>
            <person name="Yuan T."/>
            <person name="Jiang B."/>
            <person name="Yang W."/>
            <person name="Lam T.T.-Y."/>
            <person name="Chang Q."/>
            <person name="Ding S."/>
            <person name="Wang X."/>
            <person name="Zhu J."/>
            <person name="Ruan X."/>
            <person name="Zhao L."/>
            <person name="Wei J."/>
            <person name="Que T."/>
            <person name="Du C."/>
            <person name="Cheng J."/>
            <person name="Dai P."/>
            <person name="Han X."/>
            <person name="Huang E."/>
            <person name="Gao Y."/>
            <person name="Liu J."/>
            <person name="Shao H."/>
            <person name="Ye R."/>
            <person name="Li L."/>
            <person name="Wei W."/>
            <person name="Wang X."/>
            <person name="Wang C."/>
            <person name="Yang T."/>
            <person name="Huo Q."/>
            <person name="Li W."/>
            <person name="Guo W."/>
            <person name="Chen H."/>
            <person name="Zhou L."/>
            <person name="Ni X."/>
            <person name="Tian J."/>
            <person name="Zhou Y."/>
            <person name="Sheng Y."/>
            <person name="Liu T."/>
            <person name="Pan Y."/>
            <person name="Xia L."/>
            <person name="Li J."/>
            <person name="Zhao F."/>
            <person name="Cao W."/>
        </authorList>
    </citation>
    <scope>NUCLEOTIDE SEQUENCE</scope>
    <source>
        <strain evidence="1">Dsil-2018</strain>
    </source>
</reference>
<sequence length="363" mass="41337">MVAFDDLPVELALKIISYIPQGGLPVIALVSKRWKTLAFDPSLWKKVCIDSTSSRNMEHVREVLYRATMMRTLDISNGSLDLEMVASASIRFKMLRRLSIPGRALSDASMPVILRNCESLCTILLHGMDTPLPVDIRTLEHLKCLKKLAASFTVDFDDDVFQQLCLSCPHIEYLDFNSDLVSRSDSWESLQHLRHLVSLSISRISTHGLLRASRNCGNLHYLRIVDIWNENEVGVARALQGFRKLQLITVYSNCGTGWFDARFPTPREMLKFNVPRLHMEEEHFTLLAESCRENLRCIAFSAPMLTRSMSRRPLQRASVDELWAAVEAEWNRLALTDLTVLLFDGLPHRMAALFIAPGDMTKY</sequence>
<evidence type="ECO:0000313" key="2">
    <source>
        <dbReference type="Proteomes" id="UP000821865"/>
    </source>
</evidence>
<comment type="caution">
    <text evidence="1">The sequence shown here is derived from an EMBL/GenBank/DDBJ whole genome shotgun (WGS) entry which is preliminary data.</text>
</comment>
<gene>
    <name evidence="1" type="ORF">HPB49_014214</name>
</gene>
<dbReference type="Proteomes" id="UP000821865">
    <property type="component" value="Chromosome 3"/>
</dbReference>
<name>A0ACB8D665_DERSI</name>
<dbReference type="EMBL" id="CM023472">
    <property type="protein sequence ID" value="KAH7959841.1"/>
    <property type="molecule type" value="Genomic_DNA"/>
</dbReference>